<comment type="caution">
    <text evidence="1">The sequence shown here is derived from an EMBL/GenBank/DDBJ whole genome shotgun (WGS) entry which is preliminary data.</text>
</comment>
<dbReference type="Proteomes" id="UP000186091">
    <property type="component" value="Unassembled WGS sequence"/>
</dbReference>
<dbReference type="RefSeq" id="WP_003857287.1">
    <property type="nucleotide sequence ID" value="NZ_JAAOYN010000001.1"/>
</dbReference>
<dbReference type="PANTHER" id="PTHR42905:SF5">
    <property type="entry name" value="CARBOXYVINYL-CARBOXYPHOSPHONATE PHOSPHORYLMUTASE, CHLOROPLASTIC"/>
    <property type="match status" value="1"/>
</dbReference>
<protein>
    <submittedName>
        <fullName evidence="1">2,3-dimethylmalate lyase</fullName>
    </submittedName>
</protein>
<sequence length="308" mass="33406">MATLRQELKNGGIIAPGAHDALTAVLAQKAGFTSVYASGFAFEATQLGAPDMGYATMMELASHIARITHAAPELNIIVDVDTGFGGPNSLYRSVKEFSRVGAAAIQIEDQSDPKRCPFLGKRTVVDQDTATARIKLAVDSRGNDELLIIARTDADEQGIEEIITRCNRFTEAGADLVLPMVNAIDGIRFLDRTPEERMEIYATLTTRIDAPLVTLDPPPGFTAQDLFDLGAKVVTMPLISLQAAANAMIEYFASLKETGASQCYTIEHPPILPANIEMMKVLGLDDYEDRLNAMPGVSTLLRQFPYPE</sequence>
<proteinExistence type="predicted"/>
<dbReference type="CDD" id="cd00377">
    <property type="entry name" value="ICL_PEPM"/>
    <property type="match status" value="1"/>
</dbReference>
<dbReference type="InterPro" id="IPR039556">
    <property type="entry name" value="ICL/PEPM"/>
</dbReference>
<keyword evidence="1" id="KW-0456">Lyase</keyword>
<dbReference type="AlphaFoldDB" id="A0AB36I5Q8"/>
<evidence type="ECO:0000313" key="1">
    <source>
        <dbReference type="EMBL" id="OKX79380.1"/>
    </source>
</evidence>
<reference evidence="1 2" key="1">
    <citation type="submission" date="2015-12" db="EMBL/GenBank/DDBJ databases">
        <title>Genome sequence of Corynebacterium AS 1.542.</title>
        <authorList>
            <person name="Yang J."/>
            <person name="Yang S."/>
        </authorList>
    </citation>
    <scope>NUCLEOTIDE SEQUENCE [LARGE SCALE GENOMIC DNA]</scope>
    <source>
        <strain evidence="1 2">AS 1.542</strain>
    </source>
</reference>
<dbReference type="PANTHER" id="PTHR42905">
    <property type="entry name" value="PHOSPHOENOLPYRUVATE CARBOXYLASE"/>
    <property type="match status" value="1"/>
</dbReference>
<dbReference type="Gene3D" id="3.20.20.60">
    <property type="entry name" value="Phosphoenolpyruvate-binding domains"/>
    <property type="match status" value="1"/>
</dbReference>
<dbReference type="InterPro" id="IPR015813">
    <property type="entry name" value="Pyrv/PenolPyrv_kinase-like_dom"/>
</dbReference>
<dbReference type="InterPro" id="IPR040442">
    <property type="entry name" value="Pyrv_kinase-like_dom_sf"/>
</dbReference>
<dbReference type="SUPFAM" id="SSF51621">
    <property type="entry name" value="Phosphoenolpyruvate/pyruvate domain"/>
    <property type="match status" value="1"/>
</dbReference>
<dbReference type="Pfam" id="PF13714">
    <property type="entry name" value="PEP_mutase"/>
    <property type="match status" value="1"/>
</dbReference>
<organism evidence="1 2">
    <name type="scientific">Corynebacterium glutamicum</name>
    <name type="common">Brevibacterium saccharolyticum</name>
    <dbReference type="NCBI Taxonomy" id="1718"/>
    <lineage>
        <taxon>Bacteria</taxon>
        <taxon>Bacillati</taxon>
        <taxon>Actinomycetota</taxon>
        <taxon>Actinomycetes</taxon>
        <taxon>Mycobacteriales</taxon>
        <taxon>Corynebacteriaceae</taxon>
        <taxon>Corynebacterium</taxon>
    </lineage>
</organism>
<accession>A0AB36I5Q8</accession>
<name>A0AB36I5Q8_CORGT</name>
<dbReference type="EMBL" id="LOQT01000023">
    <property type="protein sequence ID" value="OKX79380.1"/>
    <property type="molecule type" value="Genomic_DNA"/>
</dbReference>
<gene>
    <name evidence="1" type="ORF">AUP69_09855</name>
</gene>
<dbReference type="GO" id="GO:0016833">
    <property type="term" value="F:oxo-acid-lyase activity"/>
    <property type="evidence" value="ECO:0007669"/>
    <property type="project" value="UniProtKB-ARBA"/>
</dbReference>
<evidence type="ECO:0000313" key="2">
    <source>
        <dbReference type="Proteomes" id="UP000186091"/>
    </source>
</evidence>